<evidence type="ECO:0000313" key="1">
    <source>
        <dbReference type="EMBL" id="MCS5732475.1"/>
    </source>
</evidence>
<dbReference type="EMBL" id="JANLCJ010000001">
    <property type="protein sequence ID" value="MCS5732475.1"/>
    <property type="molecule type" value="Genomic_DNA"/>
</dbReference>
<proteinExistence type="predicted"/>
<dbReference type="RefSeq" id="WP_259537099.1">
    <property type="nucleotide sequence ID" value="NZ_JANLCJ010000001.1"/>
</dbReference>
<organism evidence="1 2">
    <name type="scientific">Herbiconiux daphne</name>
    <dbReference type="NCBI Taxonomy" id="2970914"/>
    <lineage>
        <taxon>Bacteria</taxon>
        <taxon>Bacillati</taxon>
        <taxon>Actinomycetota</taxon>
        <taxon>Actinomycetes</taxon>
        <taxon>Micrococcales</taxon>
        <taxon>Microbacteriaceae</taxon>
        <taxon>Herbiconiux</taxon>
    </lineage>
</organism>
<gene>
    <name evidence="1" type="ORF">N1032_01785</name>
</gene>
<dbReference type="Proteomes" id="UP001165586">
    <property type="component" value="Unassembled WGS sequence"/>
</dbReference>
<keyword evidence="2" id="KW-1185">Reference proteome</keyword>
<sequence length="90" mass="9553">MPTSRSGTNAAHPPFEAVLDRSSATEWSVLLTSSLACVGYVTDLGHGLFEAIDVLPPYRVAVVDGFDDAVDEILATIQVANESILSAYAR</sequence>
<reference evidence="1" key="1">
    <citation type="submission" date="2022-08" db="EMBL/GenBank/DDBJ databases">
        <authorList>
            <person name="Deng Y."/>
            <person name="Han X.-F."/>
            <person name="Zhang Y.-Q."/>
        </authorList>
    </citation>
    <scope>NUCLEOTIDE SEQUENCE</scope>
    <source>
        <strain evidence="1">CPCC 203386</strain>
    </source>
</reference>
<comment type="caution">
    <text evidence="1">The sequence shown here is derived from an EMBL/GenBank/DDBJ whole genome shotgun (WGS) entry which is preliminary data.</text>
</comment>
<name>A0ABT2GZJ6_9MICO</name>
<evidence type="ECO:0000313" key="2">
    <source>
        <dbReference type="Proteomes" id="UP001165586"/>
    </source>
</evidence>
<accession>A0ABT2GZJ6</accession>
<protein>
    <submittedName>
        <fullName evidence="1">Uncharacterized protein</fullName>
    </submittedName>
</protein>